<keyword evidence="1" id="KW-0472">Membrane</keyword>
<accession>A0A916QVY3</accession>
<proteinExistence type="predicted"/>
<dbReference type="PANTHER" id="PTHR34980">
    <property type="entry name" value="INNER MEMBRANE PROTEIN-RELATED-RELATED"/>
    <property type="match status" value="1"/>
</dbReference>
<evidence type="ECO:0000313" key="2">
    <source>
        <dbReference type="EMBL" id="GGA14951.1"/>
    </source>
</evidence>
<dbReference type="PANTHER" id="PTHR34980:SF2">
    <property type="entry name" value="INNER MEMBRANE PROTEIN YHAH-RELATED"/>
    <property type="match status" value="1"/>
</dbReference>
<reference evidence="2" key="2">
    <citation type="submission" date="2020-09" db="EMBL/GenBank/DDBJ databases">
        <authorList>
            <person name="Sun Q."/>
            <person name="Zhou Y."/>
        </authorList>
    </citation>
    <scope>NUCLEOTIDE SEQUENCE</scope>
    <source>
        <strain evidence="2">CGMCC 1.15880</strain>
    </source>
</reference>
<dbReference type="GO" id="GO:0005886">
    <property type="term" value="C:plasma membrane"/>
    <property type="evidence" value="ECO:0007669"/>
    <property type="project" value="TreeGrafter"/>
</dbReference>
<dbReference type="RefSeq" id="WP_188672575.1">
    <property type="nucleotide sequence ID" value="NZ_BMKA01000002.1"/>
</dbReference>
<keyword evidence="3" id="KW-1185">Reference proteome</keyword>
<feature type="transmembrane region" description="Helical" evidence="1">
    <location>
        <begin position="81"/>
        <end position="99"/>
    </location>
</feature>
<evidence type="ECO:0000256" key="1">
    <source>
        <dbReference type="SAM" id="Phobius"/>
    </source>
</evidence>
<name>A0A916QVY3_9RHOB</name>
<dbReference type="Proteomes" id="UP000628017">
    <property type="component" value="Unassembled WGS sequence"/>
</dbReference>
<dbReference type="InterPro" id="IPR008523">
    <property type="entry name" value="DUF805"/>
</dbReference>
<keyword evidence="1" id="KW-1133">Transmembrane helix</keyword>
<sequence>MDFTTAVKTVFSKYVDWNGRALRSEFWWWTLFTVIVSIITTIVDSVLGIVALNPLWSLATLLPSIFVAVRRLHDHGRTGWWLLLAFTGIGMLVLLYWYVTEGEKEANAYGPPPAPQAV</sequence>
<gene>
    <name evidence="2" type="primary">yhaI</name>
    <name evidence="2" type="ORF">GCM10011498_13990</name>
</gene>
<reference evidence="2" key="1">
    <citation type="journal article" date="2014" name="Int. J. Syst. Evol. Microbiol.">
        <title>Complete genome sequence of Corynebacterium casei LMG S-19264T (=DSM 44701T), isolated from a smear-ripened cheese.</title>
        <authorList>
            <consortium name="US DOE Joint Genome Institute (JGI-PGF)"/>
            <person name="Walter F."/>
            <person name="Albersmeier A."/>
            <person name="Kalinowski J."/>
            <person name="Ruckert C."/>
        </authorList>
    </citation>
    <scope>NUCLEOTIDE SEQUENCE</scope>
    <source>
        <strain evidence="2">CGMCC 1.15880</strain>
    </source>
</reference>
<evidence type="ECO:0000313" key="3">
    <source>
        <dbReference type="Proteomes" id="UP000628017"/>
    </source>
</evidence>
<dbReference type="AlphaFoldDB" id="A0A916QVY3"/>
<protein>
    <submittedName>
        <fullName evidence="2">Inner membrane protein YhaI</fullName>
    </submittedName>
</protein>
<dbReference type="Pfam" id="PF05656">
    <property type="entry name" value="DUF805"/>
    <property type="match status" value="1"/>
</dbReference>
<feature type="transmembrane region" description="Helical" evidence="1">
    <location>
        <begin position="26"/>
        <end position="43"/>
    </location>
</feature>
<organism evidence="2 3">
    <name type="scientific">Neptunicoccus cionae</name>
    <dbReference type="NCBI Taxonomy" id="2035344"/>
    <lineage>
        <taxon>Bacteria</taxon>
        <taxon>Pseudomonadati</taxon>
        <taxon>Pseudomonadota</taxon>
        <taxon>Alphaproteobacteria</taxon>
        <taxon>Rhodobacterales</taxon>
        <taxon>Paracoccaceae</taxon>
        <taxon>Neptunicoccus</taxon>
    </lineage>
</organism>
<dbReference type="EMBL" id="BMKA01000002">
    <property type="protein sequence ID" value="GGA14951.1"/>
    <property type="molecule type" value="Genomic_DNA"/>
</dbReference>
<keyword evidence="1" id="KW-0812">Transmembrane</keyword>
<comment type="caution">
    <text evidence="2">The sequence shown here is derived from an EMBL/GenBank/DDBJ whole genome shotgun (WGS) entry which is preliminary data.</text>
</comment>
<feature type="transmembrane region" description="Helical" evidence="1">
    <location>
        <begin position="49"/>
        <end position="69"/>
    </location>
</feature>